<dbReference type="KEGG" id="muo:115458341"/>
<evidence type="ECO:0000256" key="8">
    <source>
        <dbReference type="ARBA" id="ARBA00023224"/>
    </source>
</evidence>
<evidence type="ECO:0000256" key="10">
    <source>
        <dbReference type="RuleBase" id="RU363047"/>
    </source>
</evidence>
<dbReference type="InterPro" id="IPR000276">
    <property type="entry name" value="GPCR_Rhodpsn"/>
</dbReference>
<keyword evidence="8 9" id="KW-0807">Transducer</keyword>
<dbReference type="OrthoDB" id="9975554at2759"/>
<dbReference type="AlphaFoldDB" id="A0A6P7X1T7"/>
<organism evidence="12 13">
    <name type="scientific">Microcaecilia unicolor</name>
    <dbReference type="NCBI Taxonomy" id="1415580"/>
    <lineage>
        <taxon>Eukaryota</taxon>
        <taxon>Metazoa</taxon>
        <taxon>Chordata</taxon>
        <taxon>Craniata</taxon>
        <taxon>Vertebrata</taxon>
        <taxon>Euteleostomi</taxon>
        <taxon>Amphibia</taxon>
        <taxon>Gymnophiona</taxon>
        <taxon>Siphonopidae</taxon>
        <taxon>Microcaecilia</taxon>
    </lineage>
</organism>
<feature type="transmembrane region" description="Helical" evidence="10">
    <location>
        <begin position="274"/>
        <end position="293"/>
    </location>
</feature>
<evidence type="ECO:0000256" key="2">
    <source>
        <dbReference type="ARBA" id="ARBA00022475"/>
    </source>
</evidence>
<gene>
    <name evidence="13" type="primary">LOC115458341</name>
</gene>
<name>A0A6P7X1T7_9AMPH</name>
<dbReference type="CDD" id="cd15225">
    <property type="entry name" value="7tmA_OR10A-like"/>
    <property type="match status" value="1"/>
</dbReference>
<protein>
    <recommendedName>
        <fullName evidence="10">Olfactory receptor</fullName>
    </recommendedName>
</protein>
<feature type="transmembrane region" description="Helical" evidence="10">
    <location>
        <begin position="142"/>
        <end position="158"/>
    </location>
</feature>
<dbReference type="InterPro" id="IPR017452">
    <property type="entry name" value="GPCR_Rhodpsn_7TM"/>
</dbReference>
<dbReference type="PRINTS" id="PR00237">
    <property type="entry name" value="GPCRRHODOPSN"/>
</dbReference>
<feature type="transmembrane region" description="Helical" evidence="10">
    <location>
        <begin position="103"/>
        <end position="121"/>
    </location>
</feature>
<evidence type="ECO:0000256" key="1">
    <source>
        <dbReference type="ARBA" id="ARBA00004651"/>
    </source>
</evidence>
<keyword evidence="6 10" id="KW-1133">Transmembrane helix</keyword>
<dbReference type="GO" id="GO:0004930">
    <property type="term" value="F:G protein-coupled receptor activity"/>
    <property type="evidence" value="ECO:0007669"/>
    <property type="project" value="UniProtKB-KW"/>
</dbReference>
<dbReference type="GeneID" id="115458341"/>
<dbReference type="PRINTS" id="PR00245">
    <property type="entry name" value="OLFACTORYR"/>
</dbReference>
<keyword evidence="9" id="KW-0297">G-protein coupled receptor</keyword>
<dbReference type="SUPFAM" id="SSF81321">
    <property type="entry name" value="Family A G protein-coupled receptor-like"/>
    <property type="match status" value="1"/>
</dbReference>
<dbReference type="GO" id="GO:0005886">
    <property type="term" value="C:plasma membrane"/>
    <property type="evidence" value="ECO:0007669"/>
    <property type="project" value="UniProtKB-SubCell"/>
</dbReference>
<feature type="transmembrane region" description="Helical" evidence="10">
    <location>
        <begin position="28"/>
        <end position="51"/>
    </location>
</feature>
<keyword evidence="12" id="KW-1185">Reference proteome</keyword>
<evidence type="ECO:0000256" key="5">
    <source>
        <dbReference type="ARBA" id="ARBA00022725"/>
    </source>
</evidence>
<feature type="transmembrane region" description="Helical" evidence="10">
    <location>
        <begin position="202"/>
        <end position="224"/>
    </location>
</feature>
<evidence type="ECO:0000256" key="6">
    <source>
        <dbReference type="ARBA" id="ARBA00022989"/>
    </source>
</evidence>
<dbReference type="PANTHER" id="PTHR26453">
    <property type="entry name" value="OLFACTORY RECEPTOR"/>
    <property type="match status" value="1"/>
</dbReference>
<feature type="domain" description="G-protein coupled receptors family 1 profile" evidence="11">
    <location>
        <begin position="42"/>
        <end position="291"/>
    </location>
</feature>
<reference evidence="13" key="1">
    <citation type="submission" date="2025-08" db="UniProtKB">
        <authorList>
            <consortium name="RefSeq"/>
        </authorList>
    </citation>
    <scope>IDENTIFICATION</scope>
</reference>
<dbReference type="FunFam" id="1.20.1070.10:FF:000001">
    <property type="entry name" value="Olfactory receptor"/>
    <property type="match status" value="1"/>
</dbReference>
<comment type="similarity">
    <text evidence="9">Belongs to the G-protein coupled receptor 1 family.</text>
</comment>
<dbReference type="PROSITE" id="PS50262">
    <property type="entry name" value="G_PROTEIN_RECEP_F1_2"/>
    <property type="match status" value="1"/>
</dbReference>
<evidence type="ECO:0000256" key="9">
    <source>
        <dbReference type="RuleBase" id="RU000688"/>
    </source>
</evidence>
<keyword evidence="4 9" id="KW-0812">Transmembrane</keyword>
<evidence type="ECO:0000256" key="7">
    <source>
        <dbReference type="ARBA" id="ARBA00023136"/>
    </source>
</evidence>
<dbReference type="Pfam" id="PF13853">
    <property type="entry name" value="7tm_4"/>
    <property type="match status" value="1"/>
</dbReference>
<evidence type="ECO:0000313" key="12">
    <source>
        <dbReference type="Proteomes" id="UP000515156"/>
    </source>
</evidence>
<accession>A0A6P7X1T7</accession>
<comment type="subcellular location">
    <subcellularLocation>
        <location evidence="1 10">Cell membrane</location>
        <topology evidence="1 10">Multi-pass membrane protein</topology>
    </subcellularLocation>
</comment>
<dbReference type="InterPro" id="IPR000725">
    <property type="entry name" value="Olfact_rcpt"/>
</dbReference>
<keyword evidence="7 10" id="KW-0472">Membrane</keyword>
<dbReference type="PROSITE" id="PS00237">
    <property type="entry name" value="G_PROTEIN_RECEP_F1_1"/>
    <property type="match status" value="1"/>
</dbReference>
<evidence type="ECO:0000259" key="11">
    <source>
        <dbReference type="PROSITE" id="PS50262"/>
    </source>
</evidence>
<proteinExistence type="inferred from homology"/>
<keyword evidence="2 10" id="KW-1003">Cell membrane</keyword>
<sequence>MMKGENQTSMNEFIILGFYNIPQIKSSLFGFFLMTYVVTVAGNVTIILITLLDAQLHTPMYFFLRNLSILESLFISVTLPKMLENLLSKEQSISFLGCAAQMYFFLALGITECFLLAGMAYDRYVAICNPLRYAIVMNSKRCTLLSAFAWVTGTLLALRQTYLMFTMPYCGHNTINHFFCDIPPLLKLACIDTYMIELEISLYSVCVLMTPCLLIISSYIRILVQILQMHSADGRRKAFSTCGSHLISVTLFYGSTIVAYLLPKSSHSEDSDKLLALFYAVVIPLLNPMIYSLRNKELKTALLKRLRGKRIL</sequence>
<evidence type="ECO:0000256" key="3">
    <source>
        <dbReference type="ARBA" id="ARBA00022606"/>
    </source>
</evidence>
<keyword evidence="5 10" id="KW-0552">Olfaction</keyword>
<dbReference type="InParanoid" id="A0A6P7X1T7"/>
<evidence type="ECO:0000313" key="13">
    <source>
        <dbReference type="RefSeq" id="XP_030044094.1"/>
    </source>
</evidence>
<dbReference type="GO" id="GO:0004984">
    <property type="term" value="F:olfactory receptor activity"/>
    <property type="evidence" value="ECO:0007669"/>
    <property type="project" value="InterPro"/>
</dbReference>
<dbReference type="Gene3D" id="1.20.1070.10">
    <property type="entry name" value="Rhodopsin 7-helix transmembrane proteins"/>
    <property type="match status" value="1"/>
</dbReference>
<dbReference type="RefSeq" id="XP_030044094.1">
    <property type="nucleotide sequence ID" value="XM_030188234.1"/>
</dbReference>
<dbReference type="Proteomes" id="UP000515156">
    <property type="component" value="Chromosome 14"/>
</dbReference>
<keyword evidence="3 10" id="KW-0716">Sensory transduction</keyword>
<keyword evidence="9" id="KW-0675">Receptor</keyword>
<evidence type="ECO:0000256" key="4">
    <source>
        <dbReference type="ARBA" id="ARBA00022692"/>
    </source>
</evidence>
<dbReference type="FunCoup" id="A0A6P7X1T7">
    <property type="interactions" value="406"/>
</dbReference>
<feature type="transmembrane region" description="Helical" evidence="10">
    <location>
        <begin position="245"/>
        <end position="262"/>
    </location>
</feature>